<gene>
    <name evidence="14" type="ORF">J2S08_003554</name>
</gene>
<dbReference type="PANTHER" id="PTHR43765:SF2">
    <property type="entry name" value="2-DEHYDROPANTOATE 2-REDUCTASE"/>
    <property type="match status" value="1"/>
</dbReference>
<evidence type="ECO:0000256" key="7">
    <source>
        <dbReference type="ARBA" id="ARBA00022857"/>
    </source>
</evidence>
<feature type="domain" description="Ketopantoate reductase C-terminal" evidence="13">
    <location>
        <begin position="177"/>
        <end position="292"/>
    </location>
</feature>
<dbReference type="InterPro" id="IPR036291">
    <property type="entry name" value="NAD(P)-bd_dom_sf"/>
</dbReference>
<dbReference type="EMBL" id="JAUSTT010000025">
    <property type="protein sequence ID" value="MDQ0177673.1"/>
    <property type="molecule type" value="Genomic_DNA"/>
</dbReference>
<comment type="similarity">
    <text evidence="3 11">Belongs to the ketopantoate reductase family.</text>
</comment>
<keyword evidence="6 11" id="KW-0566">Pantothenate biosynthesis</keyword>
<evidence type="ECO:0000256" key="6">
    <source>
        <dbReference type="ARBA" id="ARBA00022655"/>
    </source>
</evidence>
<comment type="pathway">
    <text evidence="2 11">Cofactor biosynthesis; (R)-pantothenate biosynthesis; (R)-pantoate from 3-methyl-2-oxobutanoate: step 2/2.</text>
</comment>
<evidence type="ECO:0000313" key="14">
    <source>
        <dbReference type="EMBL" id="MDQ0177673.1"/>
    </source>
</evidence>
<dbReference type="Gene3D" id="1.10.1040.10">
    <property type="entry name" value="N-(1-d-carboxylethyl)-l-norvaline Dehydrogenase, domain 2"/>
    <property type="match status" value="1"/>
</dbReference>
<dbReference type="InterPro" id="IPR013752">
    <property type="entry name" value="KPA_reductase"/>
</dbReference>
<comment type="function">
    <text evidence="1 11">Catalyzes the NADPH-dependent reduction of ketopantoate into pantoic acid.</text>
</comment>
<evidence type="ECO:0000259" key="12">
    <source>
        <dbReference type="Pfam" id="PF02558"/>
    </source>
</evidence>
<keyword evidence="8 11" id="KW-0560">Oxidoreductase</keyword>
<dbReference type="InterPro" id="IPR003710">
    <property type="entry name" value="ApbA"/>
</dbReference>
<protein>
    <recommendedName>
        <fullName evidence="5 11">2-dehydropantoate 2-reductase</fullName>
        <ecNumber evidence="4 11">1.1.1.169</ecNumber>
    </recommendedName>
    <alternativeName>
        <fullName evidence="9 11">Ketopantoate reductase</fullName>
    </alternativeName>
</protein>
<comment type="caution">
    <text evidence="14">The sequence shown here is derived from an EMBL/GenBank/DDBJ whole genome shotgun (WGS) entry which is preliminary data.</text>
</comment>
<dbReference type="PANTHER" id="PTHR43765">
    <property type="entry name" value="2-DEHYDROPANTOATE 2-REDUCTASE-RELATED"/>
    <property type="match status" value="1"/>
</dbReference>
<evidence type="ECO:0000313" key="15">
    <source>
        <dbReference type="Proteomes" id="UP001223586"/>
    </source>
</evidence>
<evidence type="ECO:0000259" key="13">
    <source>
        <dbReference type="Pfam" id="PF08546"/>
    </source>
</evidence>
<feature type="domain" description="Ketopantoate reductase N-terminal" evidence="12">
    <location>
        <begin position="3"/>
        <end position="147"/>
    </location>
</feature>
<name>A0ABT9WWJ7_9BACI</name>
<dbReference type="Pfam" id="PF08546">
    <property type="entry name" value="ApbA_C"/>
    <property type="match status" value="1"/>
</dbReference>
<dbReference type="InterPro" id="IPR050838">
    <property type="entry name" value="Ketopantoate_reductase"/>
</dbReference>
<dbReference type="Pfam" id="PF02558">
    <property type="entry name" value="ApbA"/>
    <property type="match status" value="1"/>
</dbReference>
<evidence type="ECO:0000256" key="5">
    <source>
        <dbReference type="ARBA" id="ARBA00019465"/>
    </source>
</evidence>
<sequence length="297" mass="33441">MRIGIIGGGAIGLLFGGYLGRKHQTTMMVRRKEQAVQLQLIGITVQKNNEKFTASVKATANCHDFSEQDCIIIAVKQYHIQGLVHTLLSIPIHTPLIFLQNGLGHLEVLEKLPHSQVFVATVEHGASKVTEQCVKHNGVGQTNIAVFRGDLQKIAELIDMQSASFPFVYHENNEIMLLQKLLVNATINPLTATLGVENGRLIHNKHYYQLLLALFEEFIELFPQINREKMKTMIIQICTNTKDNHSSMLKDVENGRKTEIEGILGFILDKGEKEGREIPITWSLYHVIKGKEREGRT</sequence>
<evidence type="ECO:0000256" key="8">
    <source>
        <dbReference type="ARBA" id="ARBA00023002"/>
    </source>
</evidence>
<dbReference type="EC" id="1.1.1.169" evidence="4 11"/>
<dbReference type="Gene3D" id="3.40.50.720">
    <property type="entry name" value="NAD(P)-binding Rossmann-like Domain"/>
    <property type="match status" value="1"/>
</dbReference>
<evidence type="ECO:0000256" key="2">
    <source>
        <dbReference type="ARBA" id="ARBA00004994"/>
    </source>
</evidence>
<dbReference type="SUPFAM" id="SSF51735">
    <property type="entry name" value="NAD(P)-binding Rossmann-fold domains"/>
    <property type="match status" value="1"/>
</dbReference>
<dbReference type="InterPro" id="IPR013328">
    <property type="entry name" value="6PGD_dom2"/>
</dbReference>
<evidence type="ECO:0000256" key="9">
    <source>
        <dbReference type="ARBA" id="ARBA00032024"/>
    </source>
</evidence>
<dbReference type="InterPro" id="IPR013332">
    <property type="entry name" value="KPR_N"/>
</dbReference>
<proteinExistence type="inferred from homology"/>
<evidence type="ECO:0000256" key="11">
    <source>
        <dbReference type="RuleBase" id="RU362068"/>
    </source>
</evidence>
<evidence type="ECO:0000256" key="3">
    <source>
        <dbReference type="ARBA" id="ARBA00007870"/>
    </source>
</evidence>
<dbReference type="RefSeq" id="WP_307231866.1">
    <property type="nucleotide sequence ID" value="NZ_JAUSTT010000025.1"/>
</dbReference>
<dbReference type="NCBIfam" id="NF005093">
    <property type="entry name" value="PRK06522.2-4"/>
    <property type="match status" value="1"/>
</dbReference>
<dbReference type="NCBIfam" id="TIGR00745">
    <property type="entry name" value="apbA_panE"/>
    <property type="match status" value="1"/>
</dbReference>
<dbReference type="Proteomes" id="UP001223586">
    <property type="component" value="Unassembled WGS sequence"/>
</dbReference>
<dbReference type="SUPFAM" id="SSF48179">
    <property type="entry name" value="6-phosphogluconate dehydrogenase C-terminal domain-like"/>
    <property type="match status" value="1"/>
</dbReference>
<accession>A0ABT9WWJ7</accession>
<dbReference type="InterPro" id="IPR008927">
    <property type="entry name" value="6-PGluconate_DH-like_C_sf"/>
</dbReference>
<dbReference type="GO" id="GO:0008677">
    <property type="term" value="F:2-dehydropantoate 2-reductase activity"/>
    <property type="evidence" value="ECO:0007669"/>
    <property type="project" value="UniProtKB-EC"/>
</dbReference>
<keyword evidence="7 11" id="KW-0521">NADP</keyword>
<reference evidence="14 15" key="1">
    <citation type="submission" date="2023-07" db="EMBL/GenBank/DDBJ databases">
        <title>Genomic Encyclopedia of Type Strains, Phase IV (KMG-IV): sequencing the most valuable type-strain genomes for metagenomic binning, comparative biology and taxonomic classification.</title>
        <authorList>
            <person name="Goeker M."/>
        </authorList>
    </citation>
    <scope>NUCLEOTIDE SEQUENCE [LARGE SCALE GENOMIC DNA]</scope>
    <source>
        <strain evidence="14 15">DSM 23837</strain>
    </source>
</reference>
<organism evidence="14 15">
    <name type="scientific">Bacillus chungangensis</name>
    <dbReference type="NCBI Taxonomy" id="587633"/>
    <lineage>
        <taxon>Bacteria</taxon>
        <taxon>Bacillati</taxon>
        <taxon>Bacillota</taxon>
        <taxon>Bacilli</taxon>
        <taxon>Bacillales</taxon>
        <taxon>Bacillaceae</taxon>
        <taxon>Bacillus</taxon>
    </lineage>
</organism>
<evidence type="ECO:0000256" key="1">
    <source>
        <dbReference type="ARBA" id="ARBA00002919"/>
    </source>
</evidence>
<comment type="catalytic activity">
    <reaction evidence="10 11">
        <text>(R)-pantoate + NADP(+) = 2-dehydropantoate + NADPH + H(+)</text>
        <dbReference type="Rhea" id="RHEA:16233"/>
        <dbReference type="ChEBI" id="CHEBI:11561"/>
        <dbReference type="ChEBI" id="CHEBI:15378"/>
        <dbReference type="ChEBI" id="CHEBI:15980"/>
        <dbReference type="ChEBI" id="CHEBI:57783"/>
        <dbReference type="ChEBI" id="CHEBI:58349"/>
        <dbReference type="EC" id="1.1.1.169"/>
    </reaction>
</comment>
<keyword evidence="15" id="KW-1185">Reference proteome</keyword>
<evidence type="ECO:0000256" key="4">
    <source>
        <dbReference type="ARBA" id="ARBA00013014"/>
    </source>
</evidence>
<evidence type="ECO:0000256" key="10">
    <source>
        <dbReference type="ARBA" id="ARBA00048793"/>
    </source>
</evidence>